<gene>
    <name evidence="1" type="ORF">E4P82_20160</name>
</gene>
<dbReference type="Proteomes" id="UP000760480">
    <property type="component" value="Unassembled WGS sequence"/>
</dbReference>
<evidence type="ECO:0000313" key="2">
    <source>
        <dbReference type="Proteomes" id="UP000760480"/>
    </source>
</evidence>
<evidence type="ECO:0000313" key="1">
    <source>
        <dbReference type="EMBL" id="NMQ21308.1"/>
    </source>
</evidence>
<sequence>MPPPPVSLGPLFEVIRLSGDDYERAREAAPGWDIYELERQWREWMIDKESPQRPGPAFVAFCRQKYRKNGRP</sequence>
<accession>A0ABX1TPC5</accession>
<reference evidence="1 2" key="1">
    <citation type="submission" date="2019-03" db="EMBL/GenBank/DDBJ databases">
        <title>Metabolic reconstructions from genomes of highly enriched 'Candidatus Accumulibacter' and 'Candidatus Competibacter' bioreactor populations.</title>
        <authorList>
            <person name="Annavajhala M.K."/>
            <person name="Welles L."/>
            <person name="Abbas B."/>
            <person name="Sorokin D."/>
            <person name="Park H."/>
            <person name="Van Loosdrecht M."/>
            <person name="Chandran K."/>
        </authorList>
    </citation>
    <scope>NUCLEOTIDE SEQUENCE [LARGE SCALE GENOMIC DNA]</scope>
    <source>
        <strain evidence="1 2">SBR_G</strain>
    </source>
</reference>
<dbReference type="RefSeq" id="WP_169250579.1">
    <property type="nucleotide sequence ID" value="NZ_SPMZ01000085.1"/>
</dbReference>
<protein>
    <submittedName>
        <fullName evidence="1">Uncharacterized protein</fullName>
    </submittedName>
</protein>
<organism evidence="1 2">
    <name type="scientific">Candidatus Competibacter phosphatis</name>
    <dbReference type="NCBI Taxonomy" id="221280"/>
    <lineage>
        <taxon>Bacteria</taxon>
        <taxon>Pseudomonadati</taxon>
        <taxon>Pseudomonadota</taxon>
        <taxon>Gammaproteobacteria</taxon>
        <taxon>Candidatus Competibacteraceae</taxon>
        <taxon>Candidatus Competibacter</taxon>
    </lineage>
</organism>
<comment type="caution">
    <text evidence="1">The sequence shown here is derived from an EMBL/GenBank/DDBJ whole genome shotgun (WGS) entry which is preliminary data.</text>
</comment>
<proteinExistence type="predicted"/>
<dbReference type="EMBL" id="SPMZ01000085">
    <property type="protein sequence ID" value="NMQ21308.1"/>
    <property type="molecule type" value="Genomic_DNA"/>
</dbReference>
<name>A0ABX1TPC5_9GAMM</name>
<keyword evidence="2" id="KW-1185">Reference proteome</keyword>